<evidence type="ECO:0000256" key="2">
    <source>
        <dbReference type="ARBA" id="ARBA00022801"/>
    </source>
</evidence>
<comment type="similarity">
    <text evidence="1 4">Belongs to the glycosyl hydrolase 1 family.</text>
</comment>
<dbReference type="GO" id="GO:0008422">
    <property type="term" value="F:beta-glucosidase activity"/>
    <property type="evidence" value="ECO:0007669"/>
    <property type="project" value="TreeGrafter"/>
</dbReference>
<dbReference type="GO" id="GO:0005829">
    <property type="term" value="C:cytosol"/>
    <property type="evidence" value="ECO:0007669"/>
    <property type="project" value="TreeGrafter"/>
</dbReference>
<organism evidence="5 6">
    <name type="scientific">Vagococcus allomyrinae</name>
    <dbReference type="NCBI Taxonomy" id="2794353"/>
    <lineage>
        <taxon>Bacteria</taxon>
        <taxon>Bacillati</taxon>
        <taxon>Bacillota</taxon>
        <taxon>Bacilli</taxon>
        <taxon>Lactobacillales</taxon>
        <taxon>Enterococcaceae</taxon>
        <taxon>Vagococcus</taxon>
    </lineage>
</organism>
<dbReference type="EMBL" id="JAEEGA010000018">
    <property type="protein sequence ID" value="MBP1043719.1"/>
    <property type="molecule type" value="Genomic_DNA"/>
</dbReference>
<dbReference type="Proteomes" id="UP000674938">
    <property type="component" value="Unassembled WGS sequence"/>
</dbReference>
<evidence type="ECO:0000313" key="5">
    <source>
        <dbReference type="EMBL" id="MBP1043719.1"/>
    </source>
</evidence>
<proteinExistence type="inferred from homology"/>
<dbReference type="InterPro" id="IPR033132">
    <property type="entry name" value="GH_1_N_CS"/>
</dbReference>
<dbReference type="InterPro" id="IPR017853">
    <property type="entry name" value="GH"/>
</dbReference>
<accession>A0A940PF43</accession>
<keyword evidence="6" id="KW-1185">Reference proteome</keyword>
<evidence type="ECO:0000313" key="6">
    <source>
        <dbReference type="Proteomes" id="UP000674938"/>
    </source>
</evidence>
<evidence type="ECO:0000256" key="4">
    <source>
        <dbReference type="RuleBase" id="RU003690"/>
    </source>
</evidence>
<name>A0A940PF43_9ENTE</name>
<keyword evidence="3" id="KW-0326">Glycosidase</keyword>
<dbReference type="Pfam" id="PF00232">
    <property type="entry name" value="Glyco_hydro_1"/>
    <property type="match status" value="1"/>
</dbReference>
<protein>
    <submittedName>
        <fullName evidence="5">Family 1 glycosylhydrolase</fullName>
    </submittedName>
</protein>
<sequence length="481" mass="55023">MSHNPMSFPANFFWGGAIAANQAEGAYNLGGKGLSVADINRFRDDVAIQQKSNKEMDTEEINFALNDSEGYYPKRYGIDFYHSYPQDLKLLAGSGMNAFRTSISWARIFPKGDEQEPNEEGLAFYDRLFDEIIKNGMEPLITLSHYEMPLHLATAYGGWSNRKVIDFFVKFATTVLKRYQGKINYWLLVNQMNLITHESFNHLGIPADMVDNLVQAKYQGAHNELVACSRIIKAGKEIDPAMQIGMMAYYGNCAPASSRSEDLLAALQYNQMEYFYSDILVRGSYPAYANRFFDELGVTIEFGEHDREDFRHTVDFVSFSYYYTRLVSAESIKTSEPAMINPQLETNEWGWGIDPIGLRIALNEYYDRYQLPIMVTENGMGFVETLNEQLTIDDDYRIDFLRQHIEQLLEAIKDGVEVIGYYPWGPIDIVSCSSSEMSKRYGFIYVDLDDYGRGSGARHLKKSYRWYQQVTSSNGAILTLD</sequence>
<gene>
    <name evidence="5" type="ORF">I6N95_22070</name>
</gene>
<dbReference type="PANTHER" id="PTHR10353">
    <property type="entry name" value="GLYCOSYL HYDROLASE"/>
    <property type="match status" value="1"/>
</dbReference>
<dbReference type="SUPFAM" id="SSF51445">
    <property type="entry name" value="(Trans)glycosidases"/>
    <property type="match status" value="1"/>
</dbReference>
<keyword evidence="2" id="KW-0378">Hydrolase</keyword>
<evidence type="ECO:0000256" key="1">
    <source>
        <dbReference type="ARBA" id="ARBA00010838"/>
    </source>
</evidence>
<dbReference type="AlphaFoldDB" id="A0A940PF43"/>
<reference evidence="5" key="1">
    <citation type="submission" date="2020-12" db="EMBL/GenBank/DDBJ databases">
        <title>Vagococcus allomyrinae sp. nov. and Enterococcus lavae sp. nov., isolated from the larvae of Allomyrina dichotoma.</title>
        <authorList>
            <person name="Lee S.D."/>
        </authorList>
    </citation>
    <scope>NUCLEOTIDE SEQUENCE</scope>
    <source>
        <strain evidence="5">BWB3-3</strain>
    </source>
</reference>
<dbReference type="GO" id="GO:0016052">
    <property type="term" value="P:carbohydrate catabolic process"/>
    <property type="evidence" value="ECO:0007669"/>
    <property type="project" value="TreeGrafter"/>
</dbReference>
<comment type="caution">
    <text evidence="5">The sequence shown here is derived from an EMBL/GenBank/DDBJ whole genome shotgun (WGS) entry which is preliminary data.</text>
</comment>
<dbReference type="FunFam" id="3.20.20.80:FF:000004">
    <property type="entry name" value="Beta-glucosidase 6-phospho-beta-glucosidase"/>
    <property type="match status" value="1"/>
</dbReference>
<evidence type="ECO:0000256" key="3">
    <source>
        <dbReference type="ARBA" id="ARBA00023295"/>
    </source>
</evidence>
<dbReference type="PRINTS" id="PR00131">
    <property type="entry name" value="GLHYDRLASE1"/>
</dbReference>
<dbReference type="Gene3D" id="3.20.20.80">
    <property type="entry name" value="Glycosidases"/>
    <property type="match status" value="1"/>
</dbReference>
<dbReference type="RefSeq" id="WP_209531532.1">
    <property type="nucleotide sequence ID" value="NZ_JAEEGA010000018.1"/>
</dbReference>
<dbReference type="PANTHER" id="PTHR10353:SF122">
    <property type="entry name" value="6-PHOSPHO-BETA-GLUCOSIDASE ASCB-RELATED"/>
    <property type="match status" value="1"/>
</dbReference>
<dbReference type="PROSITE" id="PS00653">
    <property type="entry name" value="GLYCOSYL_HYDROL_F1_2"/>
    <property type="match status" value="1"/>
</dbReference>
<dbReference type="InterPro" id="IPR001360">
    <property type="entry name" value="Glyco_hydro_1"/>
</dbReference>